<dbReference type="SUPFAM" id="SSF109854">
    <property type="entry name" value="DinB/YfiT-like putative metalloenzymes"/>
    <property type="match status" value="1"/>
</dbReference>
<sequence length="190" mass="21891">MTYDSNDFLDRLRQRVTENVAVLDHLDTLPQEALHLRPRPEAWTALEALSHINSFDRAYQRQVDRALEQQDYGSANTFRPGLVGKVVANWARPGAKTIKLWAPKSVNFKRKAIRPGTLEECREYSARLLALIERARSQDLTRVKVATIEVSWIKLRLGDVLRLLVNHDWRHIEQAERATRGEAGIRTSEK</sequence>
<comment type="caution">
    <text evidence="2">The sequence shown here is derived from an EMBL/GenBank/DDBJ whole genome shotgun (WGS) entry which is preliminary data.</text>
</comment>
<dbReference type="Proteomes" id="UP000837803">
    <property type="component" value="Unassembled WGS sequence"/>
</dbReference>
<evidence type="ECO:0000259" key="1">
    <source>
        <dbReference type="Pfam" id="PF12867"/>
    </source>
</evidence>
<dbReference type="InterPro" id="IPR024775">
    <property type="entry name" value="DinB-like"/>
</dbReference>
<keyword evidence="3" id="KW-1185">Reference proteome</keyword>
<reference evidence="2" key="1">
    <citation type="submission" date="2021-12" db="EMBL/GenBank/DDBJ databases">
        <authorList>
            <person name="Rodrigo-Torres L."/>
            <person name="Arahal R. D."/>
            <person name="Lucena T."/>
        </authorList>
    </citation>
    <scope>NUCLEOTIDE SEQUENCE</scope>
    <source>
        <strain evidence="2">CECT 8419</strain>
    </source>
</reference>
<organism evidence="2 3">
    <name type="scientific">Neolewinella maritima</name>
    <dbReference type="NCBI Taxonomy" id="1383882"/>
    <lineage>
        <taxon>Bacteria</taxon>
        <taxon>Pseudomonadati</taxon>
        <taxon>Bacteroidota</taxon>
        <taxon>Saprospiria</taxon>
        <taxon>Saprospirales</taxon>
        <taxon>Lewinellaceae</taxon>
        <taxon>Neolewinella</taxon>
    </lineage>
</organism>
<dbReference type="InterPro" id="IPR034660">
    <property type="entry name" value="DinB/YfiT-like"/>
</dbReference>
<protein>
    <recommendedName>
        <fullName evidence="1">DinB-like domain-containing protein</fullName>
    </recommendedName>
</protein>
<dbReference type="Pfam" id="PF12867">
    <property type="entry name" value="DinB_2"/>
    <property type="match status" value="1"/>
</dbReference>
<dbReference type="RefSeq" id="WP_238749123.1">
    <property type="nucleotide sequence ID" value="NZ_CAKLPZ010000001.1"/>
</dbReference>
<evidence type="ECO:0000313" key="2">
    <source>
        <dbReference type="EMBL" id="CAH0998921.1"/>
    </source>
</evidence>
<accession>A0ABN8F496</accession>
<proteinExistence type="predicted"/>
<dbReference type="Gene3D" id="1.20.120.450">
    <property type="entry name" value="dinb family like domain"/>
    <property type="match status" value="1"/>
</dbReference>
<dbReference type="EMBL" id="CAKLPZ010000001">
    <property type="protein sequence ID" value="CAH0998921.1"/>
    <property type="molecule type" value="Genomic_DNA"/>
</dbReference>
<feature type="domain" description="DinB-like" evidence="1">
    <location>
        <begin position="22"/>
        <end position="175"/>
    </location>
</feature>
<evidence type="ECO:0000313" key="3">
    <source>
        <dbReference type="Proteomes" id="UP000837803"/>
    </source>
</evidence>
<gene>
    <name evidence="2" type="ORF">LEM8419_00218</name>
</gene>
<name>A0ABN8F496_9BACT</name>